<accession>A0A2P2PLJ3</accession>
<dbReference type="AlphaFoldDB" id="A0A2P2PLJ3"/>
<sequence length="30" mass="3804">MSHNRSYEKLYYEFHAIFSIIWIDTHIYII</sequence>
<protein>
    <submittedName>
        <fullName evidence="1">Uncharacterized protein</fullName>
    </submittedName>
</protein>
<dbReference type="EMBL" id="GGEC01075047">
    <property type="protein sequence ID" value="MBX55531.1"/>
    <property type="molecule type" value="Transcribed_RNA"/>
</dbReference>
<evidence type="ECO:0000313" key="1">
    <source>
        <dbReference type="EMBL" id="MBX55531.1"/>
    </source>
</evidence>
<organism evidence="1">
    <name type="scientific">Rhizophora mucronata</name>
    <name type="common">Asiatic mangrove</name>
    <dbReference type="NCBI Taxonomy" id="61149"/>
    <lineage>
        <taxon>Eukaryota</taxon>
        <taxon>Viridiplantae</taxon>
        <taxon>Streptophyta</taxon>
        <taxon>Embryophyta</taxon>
        <taxon>Tracheophyta</taxon>
        <taxon>Spermatophyta</taxon>
        <taxon>Magnoliopsida</taxon>
        <taxon>eudicotyledons</taxon>
        <taxon>Gunneridae</taxon>
        <taxon>Pentapetalae</taxon>
        <taxon>rosids</taxon>
        <taxon>fabids</taxon>
        <taxon>Malpighiales</taxon>
        <taxon>Rhizophoraceae</taxon>
        <taxon>Rhizophora</taxon>
    </lineage>
</organism>
<reference evidence="1" key="1">
    <citation type="submission" date="2018-02" db="EMBL/GenBank/DDBJ databases">
        <title>Rhizophora mucronata_Transcriptome.</title>
        <authorList>
            <person name="Meera S.P."/>
            <person name="Sreeshan A."/>
            <person name="Augustine A."/>
        </authorList>
    </citation>
    <scope>NUCLEOTIDE SEQUENCE</scope>
    <source>
        <tissue evidence="1">Leaf</tissue>
    </source>
</reference>
<name>A0A2P2PLJ3_RHIMU</name>
<proteinExistence type="predicted"/>